<proteinExistence type="predicted"/>
<protein>
    <submittedName>
        <fullName evidence="1">NAD(P)-binding protein</fullName>
    </submittedName>
</protein>
<organism evidence="1 2">
    <name type="scientific">Artomyces pyxidatus</name>
    <dbReference type="NCBI Taxonomy" id="48021"/>
    <lineage>
        <taxon>Eukaryota</taxon>
        <taxon>Fungi</taxon>
        <taxon>Dikarya</taxon>
        <taxon>Basidiomycota</taxon>
        <taxon>Agaricomycotina</taxon>
        <taxon>Agaricomycetes</taxon>
        <taxon>Russulales</taxon>
        <taxon>Auriscalpiaceae</taxon>
        <taxon>Artomyces</taxon>
    </lineage>
</organism>
<name>A0ACB8SLK2_9AGAM</name>
<dbReference type="Proteomes" id="UP000814140">
    <property type="component" value="Unassembled WGS sequence"/>
</dbReference>
<reference evidence="1" key="2">
    <citation type="journal article" date="2022" name="New Phytol.">
        <title>Evolutionary transition to the ectomycorrhizal habit in the genomes of a hyperdiverse lineage of mushroom-forming fungi.</title>
        <authorList>
            <person name="Looney B."/>
            <person name="Miyauchi S."/>
            <person name="Morin E."/>
            <person name="Drula E."/>
            <person name="Courty P.E."/>
            <person name="Kohler A."/>
            <person name="Kuo A."/>
            <person name="LaButti K."/>
            <person name="Pangilinan J."/>
            <person name="Lipzen A."/>
            <person name="Riley R."/>
            <person name="Andreopoulos W."/>
            <person name="He G."/>
            <person name="Johnson J."/>
            <person name="Nolan M."/>
            <person name="Tritt A."/>
            <person name="Barry K.W."/>
            <person name="Grigoriev I.V."/>
            <person name="Nagy L.G."/>
            <person name="Hibbett D."/>
            <person name="Henrissat B."/>
            <person name="Matheny P.B."/>
            <person name="Labbe J."/>
            <person name="Martin F.M."/>
        </authorList>
    </citation>
    <scope>NUCLEOTIDE SEQUENCE</scope>
    <source>
        <strain evidence="1">HHB10654</strain>
    </source>
</reference>
<sequence>SSQATSICNYIIDALRCTSRVPLQDIPNSLVSDNPTISSLCDFVMQLVARNHDQTHGLPAKAQSMVALLETYSRTFPTQSPHPYSTDPASFDEVVLLTGSTGRLGCHLLVQLLQKPSVTKVYALNRSASVSLQNRHRQVFEKWRLDADLLRSPKLELLEGDITRQDLQVGIIRGLLTSHLQLRGSVTSIVLNAWRLDFNIPLTSFEPLISSVRNFIDFALGCPRHVPPPILFTSSISVVLGRCTQASLSEVPITDPRMSVATGYSESKWVAESLLLRAMLETGLRVNMVRVGQLCGDSVSGGWNEKEWIAALMRGSQVLGAVPERDDTICWVPVDVAASALLEVVGCRHSVLHLVHPNPVEWSVFSESASSIFKVPSIPGTAWLARLQEAHRKSASDLGIRKDNPALKLFGFFSTTARRTLPSFDAERAVETSYSLRTAARLRREDVERWAAYWRDIGFLKA</sequence>
<reference evidence="1" key="1">
    <citation type="submission" date="2021-03" db="EMBL/GenBank/DDBJ databases">
        <authorList>
            <consortium name="DOE Joint Genome Institute"/>
            <person name="Ahrendt S."/>
            <person name="Looney B.P."/>
            <person name="Miyauchi S."/>
            <person name="Morin E."/>
            <person name="Drula E."/>
            <person name="Courty P.E."/>
            <person name="Chicoki N."/>
            <person name="Fauchery L."/>
            <person name="Kohler A."/>
            <person name="Kuo A."/>
            <person name="Labutti K."/>
            <person name="Pangilinan J."/>
            <person name="Lipzen A."/>
            <person name="Riley R."/>
            <person name="Andreopoulos W."/>
            <person name="He G."/>
            <person name="Johnson J."/>
            <person name="Barry K.W."/>
            <person name="Grigoriev I.V."/>
            <person name="Nagy L."/>
            <person name="Hibbett D."/>
            <person name="Henrissat B."/>
            <person name="Matheny P.B."/>
            <person name="Labbe J."/>
            <person name="Martin F."/>
        </authorList>
    </citation>
    <scope>NUCLEOTIDE SEQUENCE</scope>
    <source>
        <strain evidence="1">HHB10654</strain>
    </source>
</reference>
<evidence type="ECO:0000313" key="1">
    <source>
        <dbReference type="EMBL" id="KAI0057320.1"/>
    </source>
</evidence>
<accession>A0ACB8SLK2</accession>
<keyword evidence="2" id="KW-1185">Reference proteome</keyword>
<gene>
    <name evidence="1" type="ORF">BV25DRAFT_1812621</name>
</gene>
<evidence type="ECO:0000313" key="2">
    <source>
        <dbReference type="Proteomes" id="UP000814140"/>
    </source>
</evidence>
<feature type="non-terminal residue" evidence="1">
    <location>
        <position position="1"/>
    </location>
</feature>
<comment type="caution">
    <text evidence="1">The sequence shown here is derived from an EMBL/GenBank/DDBJ whole genome shotgun (WGS) entry which is preliminary data.</text>
</comment>
<dbReference type="EMBL" id="MU277249">
    <property type="protein sequence ID" value="KAI0057320.1"/>
    <property type="molecule type" value="Genomic_DNA"/>
</dbReference>